<feature type="domain" description="NADH:flavin oxidoreductase/NADH oxidase N-terminal" evidence="3">
    <location>
        <begin position="8"/>
        <end position="344"/>
    </location>
</feature>
<dbReference type="PATRIC" id="fig|1227498.3.peg.817"/>
<evidence type="ECO:0000313" key="4">
    <source>
        <dbReference type="EMBL" id="ELY65442.1"/>
    </source>
</evidence>
<dbReference type="PANTHER" id="PTHR43656:SF2">
    <property type="entry name" value="BINDING OXIDOREDUCTASE, PUTATIVE (AFU_ORTHOLOGUE AFUA_2G08260)-RELATED"/>
    <property type="match status" value="1"/>
</dbReference>
<keyword evidence="2" id="KW-0560">Oxidoreductase</keyword>
<name>L9XVB3_9EURY</name>
<reference evidence="4 5" key="1">
    <citation type="journal article" date="2014" name="PLoS Genet.">
        <title>Phylogenetically driven sequencing of extremely halophilic archaea reveals strategies for static and dynamic osmo-response.</title>
        <authorList>
            <person name="Becker E.A."/>
            <person name="Seitzer P.M."/>
            <person name="Tritt A."/>
            <person name="Larsen D."/>
            <person name="Krusor M."/>
            <person name="Yao A.I."/>
            <person name="Wu D."/>
            <person name="Madern D."/>
            <person name="Eisen J.A."/>
            <person name="Darling A.E."/>
            <person name="Facciotti M.T."/>
        </authorList>
    </citation>
    <scope>NUCLEOTIDE SEQUENCE [LARGE SCALE GENOMIC DNA]</scope>
    <source>
        <strain evidence="4 5">DSM 18795</strain>
    </source>
</reference>
<dbReference type="InterPro" id="IPR001155">
    <property type="entry name" value="OxRdtase_FMN_N"/>
</dbReference>
<dbReference type="AlphaFoldDB" id="L9XVB3"/>
<proteinExistence type="predicted"/>
<dbReference type="InterPro" id="IPR013785">
    <property type="entry name" value="Aldolase_TIM"/>
</dbReference>
<evidence type="ECO:0000256" key="2">
    <source>
        <dbReference type="ARBA" id="ARBA00023002"/>
    </source>
</evidence>
<organism evidence="4 5">
    <name type="scientific">Natronococcus jeotgali DSM 18795</name>
    <dbReference type="NCBI Taxonomy" id="1227498"/>
    <lineage>
        <taxon>Archaea</taxon>
        <taxon>Methanobacteriati</taxon>
        <taxon>Methanobacteriota</taxon>
        <taxon>Stenosarchaea group</taxon>
        <taxon>Halobacteria</taxon>
        <taxon>Halobacteriales</taxon>
        <taxon>Natrialbaceae</taxon>
        <taxon>Natronococcus</taxon>
    </lineage>
</organism>
<dbReference type="Proteomes" id="UP000011531">
    <property type="component" value="Unassembled WGS sequence"/>
</dbReference>
<sequence length="368" mass="39481">MPTEDDPLFEPLDLGDKTLENRVGLAPMTRTSATGDGRATAEMARYYAKFARGGFSFLLTEGTYPDTSHSQGYDDQPGLATDEHVEAWRTVTDAVHDEGSPIFAQLMHAGALSQGNHYEDETVGPSAVEPKGEQLEMYGGEGGFDEPRELTAEGIDDLIEGFVAAAERAVEANFDGVEIHGANGYVLDQFLTTYTNRRQDEYGGGVENRIRLTAEVVEAVRAATPERFVVGVRLSQSKVNDPDYRWPGGEGDAEAIFGAVSDAGADYLHVTEENVAAPAFEGGTATLSELADRYGDAPVIANGGLEEPDAARRVLESGADLLTLGTGALANPDWPTRVAEGRSLEAFDFERILRPDASIDDSEVPADD</sequence>
<accession>L9XVB3</accession>
<dbReference type="RefSeq" id="WP_008420613.1">
    <property type="nucleotide sequence ID" value="NZ_AOIA01000024.1"/>
</dbReference>
<evidence type="ECO:0000313" key="5">
    <source>
        <dbReference type="Proteomes" id="UP000011531"/>
    </source>
</evidence>
<dbReference type="Gene3D" id="3.20.20.70">
    <property type="entry name" value="Aldolase class I"/>
    <property type="match status" value="1"/>
</dbReference>
<dbReference type="STRING" id="1227498.C492_03976"/>
<keyword evidence="5" id="KW-1185">Reference proteome</keyword>
<dbReference type="PANTHER" id="PTHR43656">
    <property type="entry name" value="BINDING OXIDOREDUCTASE, PUTATIVE (AFU_ORTHOLOGUE AFUA_2G08260)-RELATED"/>
    <property type="match status" value="1"/>
</dbReference>
<dbReference type="Pfam" id="PF00724">
    <property type="entry name" value="Oxidored_FMN"/>
    <property type="match status" value="1"/>
</dbReference>
<gene>
    <name evidence="4" type="ORF">C492_03976</name>
</gene>
<dbReference type="SUPFAM" id="SSF51395">
    <property type="entry name" value="FMN-linked oxidoreductases"/>
    <property type="match status" value="1"/>
</dbReference>
<protein>
    <submittedName>
        <fullName evidence="4">NADH:flavin oxidoreductase</fullName>
    </submittedName>
</protein>
<dbReference type="EMBL" id="AOIA01000024">
    <property type="protein sequence ID" value="ELY65442.1"/>
    <property type="molecule type" value="Genomic_DNA"/>
</dbReference>
<dbReference type="GO" id="GO:0016491">
    <property type="term" value="F:oxidoreductase activity"/>
    <property type="evidence" value="ECO:0007669"/>
    <property type="project" value="UniProtKB-KW"/>
</dbReference>
<dbReference type="InterPro" id="IPR051799">
    <property type="entry name" value="NADH_flavin_oxidoreductase"/>
</dbReference>
<dbReference type="CDD" id="cd02803">
    <property type="entry name" value="OYE_like_FMN_family"/>
    <property type="match status" value="1"/>
</dbReference>
<dbReference type="GO" id="GO:0010181">
    <property type="term" value="F:FMN binding"/>
    <property type="evidence" value="ECO:0007669"/>
    <property type="project" value="InterPro"/>
</dbReference>
<keyword evidence="1" id="KW-0285">Flavoprotein</keyword>
<dbReference type="OrthoDB" id="24876at2157"/>
<evidence type="ECO:0000259" key="3">
    <source>
        <dbReference type="Pfam" id="PF00724"/>
    </source>
</evidence>
<comment type="caution">
    <text evidence="4">The sequence shown here is derived from an EMBL/GenBank/DDBJ whole genome shotgun (WGS) entry which is preliminary data.</text>
</comment>
<evidence type="ECO:0000256" key="1">
    <source>
        <dbReference type="ARBA" id="ARBA00022630"/>
    </source>
</evidence>